<sequence>MSTRTSGRNETHRHRLAWFVPVLRPRRVAGYVEIDELHGPVEEDPFGEKEDEDETASPNLTMLAQALDSKEEGVISGGEVMDVDDGQVEVAVNVAHTLSFDNDLGQAGIVKEEEVEGEGGLFPEGSGIANPPVIVRALRETVEGGQTVFILDDSSDDEDPLYQAEYAEYEGGVEAGGYANEPAVTGNADDKLGDASERMMWDAFDSDSALTDLEDEGGEVGVDDTHKSKGDKSIVEHGGEVQ</sequence>
<organism evidence="2 3">
    <name type="scientific">Coprinellus micaceus</name>
    <name type="common">Glistening ink-cap mushroom</name>
    <name type="synonym">Coprinus micaceus</name>
    <dbReference type="NCBI Taxonomy" id="71717"/>
    <lineage>
        <taxon>Eukaryota</taxon>
        <taxon>Fungi</taxon>
        <taxon>Dikarya</taxon>
        <taxon>Basidiomycota</taxon>
        <taxon>Agaricomycotina</taxon>
        <taxon>Agaricomycetes</taxon>
        <taxon>Agaricomycetidae</taxon>
        <taxon>Agaricales</taxon>
        <taxon>Agaricineae</taxon>
        <taxon>Psathyrellaceae</taxon>
        <taxon>Coprinellus</taxon>
    </lineage>
</organism>
<keyword evidence="3" id="KW-1185">Reference proteome</keyword>
<name>A0A4Y7SD16_COPMI</name>
<evidence type="ECO:0000313" key="3">
    <source>
        <dbReference type="Proteomes" id="UP000298030"/>
    </source>
</evidence>
<proteinExistence type="predicted"/>
<dbReference type="EMBL" id="QPFP01000202">
    <property type="protein sequence ID" value="TEB19217.1"/>
    <property type="molecule type" value="Genomic_DNA"/>
</dbReference>
<evidence type="ECO:0000256" key="1">
    <source>
        <dbReference type="SAM" id="MobiDB-lite"/>
    </source>
</evidence>
<evidence type="ECO:0000313" key="2">
    <source>
        <dbReference type="EMBL" id="TEB19217.1"/>
    </source>
</evidence>
<accession>A0A4Y7SD16</accession>
<protein>
    <submittedName>
        <fullName evidence="2">Uncharacterized protein</fullName>
    </submittedName>
</protein>
<dbReference type="Proteomes" id="UP000298030">
    <property type="component" value="Unassembled WGS sequence"/>
</dbReference>
<gene>
    <name evidence="2" type="ORF">FA13DRAFT_1802489</name>
</gene>
<comment type="caution">
    <text evidence="2">The sequence shown here is derived from an EMBL/GenBank/DDBJ whole genome shotgun (WGS) entry which is preliminary data.</text>
</comment>
<dbReference type="AlphaFoldDB" id="A0A4Y7SD16"/>
<reference evidence="2 3" key="1">
    <citation type="journal article" date="2019" name="Nat. Ecol. Evol.">
        <title>Megaphylogeny resolves global patterns of mushroom evolution.</title>
        <authorList>
            <person name="Varga T."/>
            <person name="Krizsan K."/>
            <person name="Foldi C."/>
            <person name="Dima B."/>
            <person name="Sanchez-Garcia M."/>
            <person name="Sanchez-Ramirez S."/>
            <person name="Szollosi G.J."/>
            <person name="Szarkandi J.G."/>
            <person name="Papp V."/>
            <person name="Albert L."/>
            <person name="Andreopoulos W."/>
            <person name="Angelini C."/>
            <person name="Antonin V."/>
            <person name="Barry K.W."/>
            <person name="Bougher N.L."/>
            <person name="Buchanan P."/>
            <person name="Buyck B."/>
            <person name="Bense V."/>
            <person name="Catcheside P."/>
            <person name="Chovatia M."/>
            <person name="Cooper J."/>
            <person name="Damon W."/>
            <person name="Desjardin D."/>
            <person name="Finy P."/>
            <person name="Geml J."/>
            <person name="Haridas S."/>
            <person name="Hughes K."/>
            <person name="Justo A."/>
            <person name="Karasinski D."/>
            <person name="Kautmanova I."/>
            <person name="Kiss B."/>
            <person name="Kocsube S."/>
            <person name="Kotiranta H."/>
            <person name="LaButti K.M."/>
            <person name="Lechner B.E."/>
            <person name="Liimatainen K."/>
            <person name="Lipzen A."/>
            <person name="Lukacs Z."/>
            <person name="Mihaltcheva S."/>
            <person name="Morgado L.N."/>
            <person name="Niskanen T."/>
            <person name="Noordeloos M.E."/>
            <person name="Ohm R.A."/>
            <person name="Ortiz-Santana B."/>
            <person name="Ovrebo C."/>
            <person name="Racz N."/>
            <person name="Riley R."/>
            <person name="Savchenko A."/>
            <person name="Shiryaev A."/>
            <person name="Soop K."/>
            <person name="Spirin V."/>
            <person name="Szebenyi C."/>
            <person name="Tomsovsky M."/>
            <person name="Tulloss R.E."/>
            <person name="Uehling J."/>
            <person name="Grigoriev I.V."/>
            <person name="Vagvolgyi C."/>
            <person name="Papp T."/>
            <person name="Martin F.M."/>
            <person name="Miettinen O."/>
            <person name="Hibbett D.S."/>
            <person name="Nagy L.G."/>
        </authorList>
    </citation>
    <scope>NUCLEOTIDE SEQUENCE [LARGE SCALE GENOMIC DNA]</scope>
    <source>
        <strain evidence="2 3">FP101781</strain>
    </source>
</reference>
<feature type="region of interest" description="Disordered" evidence="1">
    <location>
        <begin position="213"/>
        <end position="242"/>
    </location>
</feature>
<feature type="compositionally biased region" description="Basic and acidic residues" evidence="1">
    <location>
        <begin position="223"/>
        <end position="242"/>
    </location>
</feature>
<feature type="compositionally biased region" description="Acidic residues" evidence="1">
    <location>
        <begin position="213"/>
        <end position="222"/>
    </location>
</feature>